<dbReference type="EMBL" id="RZTZ01000014">
    <property type="protein sequence ID" value="RVT57973.1"/>
    <property type="molecule type" value="Genomic_DNA"/>
</dbReference>
<dbReference type="GO" id="GO:0032259">
    <property type="term" value="P:methylation"/>
    <property type="evidence" value="ECO:0007669"/>
    <property type="project" value="UniProtKB-KW"/>
</dbReference>
<dbReference type="CDD" id="cd02440">
    <property type="entry name" value="AdoMet_MTases"/>
    <property type="match status" value="1"/>
</dbReference>
<dbReference type="GO" id="GO:0008757">
    <property type="term" value="F:S-adenosylmethionine-dependent methyltransferase activity"/>
    <property type="evidence" value="ECO:0007669"/>
    <property type="project" value="InterPro"/>
</dbReference>
<name>A0A3S2TUP3_9BACI</name>
<evidence type="ECO:0000259" key="4">
    <source>
        <dbReference type="Pfam" id="PF08241"/>
    </source>
</evidence>
<evidence type="ECO:0000256" key="2">
    <source>
        <dbReference type="ARBA" id="ARBA00022679"/>
    </source>
</evidence>
<dbReference type="RefSeq" id="WP_127741307.1">
    <property type="nucleotide sequence ID" value="NZ_RZTZ01000014.1"/>
</dbReference>
<gene>
    <name evidence="5" type="ORF">EM808_23250</name>
</gene>
<accession>A0A3S2TUP3</accession>
<organism evidence="5 6">
    <name type="scientific">Niallia taxi</name>
    <dbReference type="NCBI Taxonomy" id="2499688"/>
    <lineage>
        <taxon>Bacteria</taxon>
        <taxon>Bacillati</taxon>
        <taxon>Bacillota</taxon>
        <taxon>Bacilli</taxon>
        <taxon>Bacillales</taxon>
        <taxon>Bacillaceae</taxon>
        <taxon>Niallia</taxon>
    </lineage>
</organism>
<dbReference type="InterPro" id="IPR029063">
    <property type="entry name" value="SAM-dependent_MTases_sf"/>
</dbReference>
<dbReference type="Gene3D" id="3.40.50.150">
    <property type="entry name" value="Vaccinia Virus protein VP39"/>
    <property type="match status" value="1"/>
</dbReference>
<sequence>MKEKIQKVFDSLSTVYENQVDDSSLYNTQYERPGMLAEVKQDLHGKKILDAGCAAGWYANELLLRGADVTAVDISPQMIAATKRRIGDRGKAFCLDLEEPLPFHNSSFDLIISSLTLHYLQDWTRVFAEFSRILKSGGEYLFSVHHPFMDINISENKCYFETEALTDIWNKQGKEFEVPMYRRPLQDIINETTKAFTLTSIKELQPTAKLKELNAESYQYLMNNPHFLLIKAKKR</sequence>
<keyword evidence="2 5" id="KW-0808">Transferase</keyword>
<reference evidence="5 6" key="1">
    <citation type="submission" date="2019-01" db="EMBL/GenBank/DDBJ databases">
        <title>Bacillus sp. M5HDSG1-1, whole genome shotgun sequence.</title>
        <authorList>
            <person name="Tuo L."/>
        </authorList>
    </citation>
    <scope>NUCLEOTIDE SEQUENCE [LARGE SCALE GENOMIC DNA]</scope>
    <source>
        <strain evidence="5 6">M5HDSG1-1</strain>
    </source>
</reference>
<feature type="domain" description="Methyltransferase type 11" evidence="4">
    <location>
        <begin position="49"/>
        <end position="142"/>
    </location>
</feature>
<keyword evidence="1 5" id="KW-0489">Methyltransferase</keyword>
<evidence type="ECO:0000256" key="1">
    <source>
        <dbReference type="ARBA" id="ARBA00022603"/>
    </source>
</evidence>
<dbReference type="SUPFAM" id="SSF53335">
    <property type="entry name" value="S-adenosyl-L-methionine-dependent methyltransferases"/>
    <property type="match status" value="1"/>
</dbReference>
<protein>
    <submittedName>
        <fullName evidence="5">Class I SAM-dependent methyltransferase</fullName>
    </submittedName>
</protein>
<comment type="caution">
    <text evidence="5">The sequence shown here is derived from an EMBL/GenBank/DDBJ whole genome shotgun (WGS) entry which is preliminary data.</text>
</comment>
<evidence type="ECO:0000256" key="3">
    <source>
        <dbReference type="ARBA" id="ARBA00022691"/>
    </source>
</evidence>
<dbReference type="Proteomes" id="UP000288024">
    <property type="component" value="Unassembled WGS sequence"/>
</dbReference>
<proteinExistence type="predicted"/>
<evidence type="ECO:0000313" key="5">
    <source>
        <dbReference type="EMBL" id="RVT57973.1"/>
    </source>
</evidence>
<dbReference type="PANTHER" id="PTHR43464">
    <property type="entry name" value="METHYLTRANSFERASE"/>
    <property type="match status" value="1"/>
</dbReference>
<dbReference type="AlphaFoldDB" id="A0A3S2TUP3"/>
<evidence type="ECO:0000313" key="6">
    <source>
        <dbReference type="Proteomes" id="UP000288024"/>
    </source>
</evidence>
<keyword evidence="6" id="KW-1185">Reference proteome</keyword>
<dbReference type="PANTHER" id="PTHR43464:SF19">
    <property type="entry name" value="UBIQUINONE BIOSYNTHESIS O-METHYLTRANSFERASE, MITOCHONDRIAL"/>
    <property type="match status" value="1"/>
</dbReference>
<dbReference type="InterPro" id="IPR013216">
    <property type="entry name" value="Methyltransf_11"/>
</dbReference>
<keyword evidence="3" id="KW-0949">S-adenosyl-L-methionine</keyword>
<dbReference type="Pfam" id="PF08241">
    <property type="entry name" value="Methyltransf_11"/>
    <property type="match status" value="1"/>
</dbReference>